<evidence type="ECO:0000259" key="2">
    <source>
        <dbReference type="Pfam" id="PF00542"/>
    </source>
</evidence>
<dbReference type="Pfam" id="PF00542">
    <property type="entry name" value="Ribosomal_L12"/>
    <property type="match status" value="1"/>
</dbReference>
<keyword evidence="4" id="KW-1185">Reference proteome</keyword>
<dbReference type="OrthoDB" id="250175at2759"/>
<dbReference type="EMBL" id="JACMSC010000019">
    <property type="protein sequence ID" value="KAG6473562.1"/>
    <property type="molecule type" value="Genomic_DNA"/>
</dbReference>
<dbReference type="InterPro" id="IPR000206">
    <property type="entry name" value="Ribosomal_bL12"/>
</dbReference>
<dbReference type="GO" id="GO:0005739">
    <property type="term" value="C:mitochondrion"/>
    <property type="evidence" value="ECO:0007669"/>
    <property type="project" value="TreeGrafter"/>
</dbReference>
<comment type="caution">
    <text evidence="3">The sequence shown here is derived from an EMBL/GenBank/DDBJ whole genome shotgun (WGS) entry which is preliminary data.</text>
</comment>
<dbReference type="CDD" id="cd00387">
    <property type="entry name" value="Ribosomal_L7_L12"/>
    <property type="match status" value="1"/>
</dbReference>
<proteinExistence type="predicted"/>
<dbReference type="Proteomes" id="UP000734854">
    <property type="component" value="Unassembled WGS sequence"/>
</dbReference>
<dbReference type="GO" id="GO:0005840">
    <property type="term" value="C:ribosome"/>
    <property type="evidence" value="ECO:0007669"/>
    <property type="project" value="InterPro"/>
</dbReference>
<protein>
    <recommendedName>
        <fullName evidence="2">Large ribosomal subunit protein bL12 C-terminal domain-containing protein</fullName>
    </recommendedName>
</protein>
<accession>A0A8J5C6G3</accession>
<dbReference type="GO" id="GO:0006412">
    <property type="term" value="P:translation"/>
    <property type="evidence" value="ECO:0007669"/>
    <property type="project" value="InterPro"/>
</dbReference>
<name>A0A8J5C6G3_ZINOF</name>
<evidence type="ECO:0000256" key="1">
    <source>
        <dbReference type="SAM" id="MobiDB-lite"/>
    </source>
</evidence>
<dbReference type="GO" id="GO:0003735">
    <property type="term" value="F:structural constituent of ribosome"/>
    <property type="evidence" value="ECO:0007669"/>
    <property type="project" value="InterPro"/>
</dbReference>
<organism evidence="3 4">
    <name type="scientific">Zingiber officinale</name>
    <name type="common">Ginger</name>
    <name type="synonym">Amomum zingiber</name>
    <dbReference type="NCBI Taxonomy" id="94328"/>
    <lineage>
        <taxon>Eukaryota</taxon>
        <taxon>Viridiplantae</taxon>
        <taxon>Streptophyta</taxon>
        <taxon>Embryophyta</taxon>
        <taxon>Tracheophyta</taxon>
        <taxon>Spermatophyta</taxon>
        <taxon>Magnoliopsida</taxon>
        <taxon>Liliopsida</taxon>
        <taxon>Zingiberales</taxon>
        <taxon>Zingiberaceae</taxon>
        <taxon>Zingiber</taxon>
    </lineage>
</organism>
<evidence type="ECO:0000313" key="3">
    <source>
        <dbReference type="EMBL" id="KAG6473562.1"/>
    </source>
</evidence>
<sequence>MCTLLLRSASRRFVSPSSAASPLRRQWANDDSGDFESIDQRKLPANYDLPPSIPRRRNAVAAADVKDETKKQEKTMFELRLESDDADSKIKVIKEIRGFTDLGLKEAKKLVEKAPKGSRSLRR</sequence>
<dbReference type="PANTHER" id="PTHR45987">
    <property type="entry name" value="39S RIBOSOMAL PROTEIN L12"/>
    <property type="match status" value="1"/>
</dbReference>
<dbReference type="InterPro" id="IPR013823">
    <property type="entry name" value="Ribosomal_bL12_C"/>
</dbReference>
<dbReference type="PANTHER" id="PTHR45987:SF1">
    <property type="entry name" value="50S RIBOSOMAL PROTEIN L7_L12-RELATED"/>
    <property type="match status" value="1"/>
</dbReference>
<gene>
    <name evidence="3" type="ORF">ZIOFF_067479</name>
</gene>
<dbReference type="AlphaFoldDB" id="A0A8J5C6G3"/>
<dbReference type="GO" id="GO:0003729">
    <property type="term" value="F:mRNA binding"/>
    <property type="evidence" value="ECO:0007669"/>
    <property type="project" value="TreeGrafter"/>
</dbReference>
<evidence type="ECO:0000313" key="4">
    <source>
        <dbReference type="Proteomes" id="UP000734854"/>
    </source>
</evidence>
<reference evidence="3 4" key="1">
    <citation type="submission" date="2020-08" db="EMBL/GenBank/DDBJ databases">
        <title>Plant Genome Project.</title>
        <authorList>
            <person name="Zhang R.-G."/>
        </authorList>
    </citation>
    <scope>NUCLEOTIDE SEQUENCE [LARGE SCALE GENOMIC DNA]</scope>
    <source>
        <tissue evidence="3">Rhizome</tissue>
    </source>
</reference>
<feature type="region of interest" description="Disordered" evidence="1">
    <location>
        <begin position="44"/>
        <end position="67"/>
    </location>
</feature>
<feature type="domain" description="Large ribosomal subunit protein bL12 C-terminal" evidence="2">
    <location>
        <begin position="77"/>
        <end position="116"/>
    </location>
</feature>